<dbReference type="SUPFAM" id="SSF52172">
    <property type="entry name" value="CheY-like"/>
    <property type="match status" value="1"/>
</dbReference>
<dbReference type="GO" id="GO:0005737">
    <property type="term" value="C:cytoplasm"/>
    <property type="evidence" value="ECO:0007669"/>
    <property type="project" value="UniProtKB-SubCell"/>
</dbReference>
<dbReference type="AlphaFoldDB" id="A0A1I4LPF7"/>
<keyword evidence="4" id="KW-0902">Two-component regulatory system</keyword>
<dbReference type="GO" id="GO:0043565">
    <property type="term" value="F:sequence-specific DNA binding"/>
    <property type="evidence" value="ECO:0007669"/>
    <property type="project" value="InterPro"/>
</dbReference>
<dbReference type="PROSITE" id="PS01124">
    <property type="entry name" value="HTH_ARAC_FAMILY_2"/>
    <property type="match status" value="1"/>
</dbReference>
<dbReference type="InterPro" id="IPR020449">
    <property type="entry name" value="Tscrpt_reg_AraC-type_HTH"/>
</dbReference>
<dbReference type="PRINTS" id="PR00032">
    <property type="entry name" value="HTHARAC"/>
</dbReference>
<evidence type="ECO:0000256" key="2">
    <source>
        <dbReference type="ARBA" id="ARBA00022490"/>
    </source>
</evidence>
<dbReference type="STRING" id="1123291.SAMN04490355_10268"/>
<evidence type="ECO:0000256" key="4">
    <source>
        <dbReference type="ARBA" id="ARBA00023012"/>
    </source>
</evidence>
<dbReference type="EMBL" id="FOTS01000026">
    <property type="protein sequence ID" value="SFL92716.1"/>
    <property type="molecule type" value="Genomic_DNA"/>
</dbReference>
<evidence type="ECO:0000256" key="5">
    <source>
        <dbReference type="ARBA" id="ARBA00023015"/>
    </source>
</evidence>
<dbReference type="PANTHER" id="PTHR42713:SF3">
    <property type="entry name" value="TRANSCRIPTIONAL REGULATORY PROTEIN HPTR"/>
    <property type="match status" value="1"/>
</dbReference>
<evidence type="ECO:0000256" key="8">
    <source>
        <dbReference type="PROSITE-ProRule" id="PRU00169"/>
    </source>
</evidence>
<evidence type="ECO:0000256" key="1">
    <source>
        <dbReference type="ARBA" id="ARBA00004496"/>
    </source>
</evidence>
<dbReference type="SMART" id="SM00342">
    <property type="entry name" value="HTH_ARAC"/>
    <property type="match status" value="1"/>
</dbReference>
<comment type="subcellular location">
    <subcellularLocation>
        <location evidence="1">Cytoplasm</location>
    </subcellularLocation>
</comment>
<gene>
    <name evidence="11" type="ORF">SAMN04490355_10268</name>
</gene>
<dbReference type="InterPro" id="IPR011006">
    <property type="entry name" value="CheY-like_superfamily"/>
</dbReference>
<keyword evidence="5" id="KW-0805">Transcription regulation</keyword>
<accession>A0A1I4LPF7</accession>
<name>A0A1I4LPF7_9FIRM</name>
<dbReference type="InterPro" id="IPR051552">
    <property type="entry name" value="HptR"/>
</dbReference>
<evidence type="ECO:0000256" key="7">
    <source>
        <dbReference type="ARBA" id="ARBA00023163"/>
    </source>
</evidence>
<keyword evidence="3 8" id="KW-0597">Phosphoprotein</keyword>
<dbReference type="InterPro" id="IPR018060">
    <property type="entry name" value="HTH_AraC"/>
</dbReference>
<dbReference type="OrthoDB" id="324626at2"/>
<keyword evidence="7" id="KW-0804">Transcription</keyword>
<feature type="domain" description="Response regulatory" evidence="10">
    <location>
        <begin position="3"/>
        <end position="119"/>
    </location>
</feature>
<dbReference type="PROSITE" id="PS50110">
    <property type="entry name" value="RESPONSE_REGULATORY"/>
    <property type="match status" value="1"/>
</dbReference>
<dbReference type="Pfam" id="PF12833">
    <property type="entry name" value="HTH_18"/>
    <property type="match status" value="1"/>
</dbReference>
<proteinExistence type="predicted"/>
<evidence type="ECO:0000313" key="12">
    <source>
        <dbReference type="Proteomes" id="UP000199520"/>
    </source>
</evidence>
<dbReference type="Pfam" id="PF00072">
    <property type="entry name" value="Response_reg"/>
    <property type="match status" value="1"/>
</dbReference>
<dbReference type="GO" id="GO:0000160">
    <property type="term" value="P:phosphorelay signal transduction system"/>
    <property type="evidence" value="ECO:0007669"/>
    <property type="project" value="UniProtKB-KW"/>
</dbReference>
<keyword evidence="2" id="KW-0963">Cytoplasm</keyword>
<sequence length="265" mass="30740">MYKILIVEDEDTIRKGLIFMVDWLKVNCVVAAEASDGEEGLEKIKEIRPDIVITDVKMPFKSGIQMLEESIALYGYEAIIISGYSEFEYAKKAITLNVTEYLLKPIDFGHLYQTIEKLTCKIEASQQLKKYIKSLDYKPTDLILDRQLLQGFKNKYVGKMLEQIKTCYNQKISLNDLSKKYGLSSTYLNAKFKTETNYTFNDFLNRYRVLQAVELLKQEKMMIYEIAKAVGFQDYKYFIQVFKKYIGCSPSKFLSTLDAQTTQST</sequence>
<evidence type="ECO:0000259" key="10">
    <source>
        <dbReference type="PROSITE" id="PS50110"/>
    </source>
</evidence>
<keyword evidence="12" id="KW-1185">Reference proteome</keyword>
<evidence type="ECO:0000313" key="11">
    <source>
        <dbReference type="EMBL" id="SFL92716.1"/>
    </source>
</evidence>
<dbReference type="InterPro" id="IPR001789">
    <property type="entry name" value="Sig_transdc_resp-reg_receiver"/>
</dbReference>
<dbReference type="Gene3D" id="1.10.10.60">
    <property type="entry name" value="Homeodomain-like"/>
    <property type="match status" value="2"/>
</dbReference>
<dbReference type="Gene3D" id="3.40.50.2300">
    <property type="match status" value="1"/>
</dbReference>
<dbReference type="SUPFAM" id="SSF46689">
    <property type="entry name" value="Homeodomain-like"/>
    <property type="match status" value="2"/>
</dbReference>
<dbReference type="SMART" id="SM00448">
    <property type="entry name" value="REC"/>
    <property type="match status" value="1"/>
</dbReference>
<evidence type="ECO:0000259" key="9">
    <source>
        <dbReference type="PROSITE" id="PS01124"/>
    </source>
</evidence>
<evidence type="ECO:0000256" key="3">
    <source>
        <dbReference type="ARBA" id="ARBA00022553"/>
    </source>
</evidence>
<organism evidence="11 12">
    <name type="scientific">Pelosinus propionicus DSM 13327</name>
    <dbReference type="NCBI Taxonomy" id="1123291"/>
    <lineage>
        <taxon>Bacteria</taxon>
        <taxon>Bacillati</taxon>
        <taxon>Bacillota</taxon>
        <taxon>Negativicutes</taxon>
        <taxon>Selenomonadales</taxon>
        <taxon>Sporomusaceae</taxon>
        <taxon>Pelosinus</taxon>
    </lineage>
</organism>
<evidence type="ECO:0000256" key="6">
    <source>
        <dbReference type="ARBA" id="ARBA00023125"/>
    </source>
</evidence>
<dbReference type="InterPro" id="IPR009057">
    <property type="entry name" value="Homeodomain-like_sf"/>
</dbReference>
<reference evidence="12" key="1">
    <citation type="submission" date="2016-10" db="EMBL/GenBank/DDBJ databases">
        <authorList>
            <person name="Varghese N."/>
            <person name="Submissions S."/>
        </authorList>
    </citation>
    <scope>NUCLEOTIDE SEQUENCE [LARGE SCALE GENOMIC DNA]</scope>
    <source>
        <strain evidence="12">DSM 13327</strain>
    </source>
</reference>
<feature type="modified residue" description="4-aspartylphosphate" evidence="8">
    <location>
        <position position="55"/>
    </location>
</feature>
<dbReference type="Proteomes" id="UP000199520">
    <property type="component" value="Unassembled WGS sequence"/>
</dbReference>
<feature type="domain" description="HTH araC/xylS-type" evidence="9">
    <location>
        <begin position="158"/>
        <end position="256"/>
    </location>
</feature>
<protein>
    <submittedName>
        <fullName evidence="11">Two-component system, response regulator YesN</fullName>
    </submittedName>
</protein>
<dbReference type="PANTHER" id="PTHR42713">
    <property type="entry name" value="HISTIDINE KINASE-RELATED"/>
    <property type="match status" value="1"/>
</dbReference>
<dbReference type="GO" id="GO:0003700">
    <property type="term" value="F:DNA-binding transcription factor activity"/>
    <property type="evidence" value="ECO:0007669"/>
    <property type="project" value="InterPro"/>
</dbReference>
<keyword evidence="6" id="KW-0238">DNA-binding</keyword>
<dbReference type="CDD" id="cd17536">
    <property type="entry name" value="REC_YesN-like"/>
    <property type="match status" value="1"/>
</dbReference>